<dbReference type="RefSeq" id="WP_066417189.1">
    <property type="nucleotide sequence ID" value="NZ_FKBS01000025.1"/>
</dbReference>
<dbReference type="OrthoDB" id="4070623at2"/>
<dbReference type="Pfam" id="PF05954">
    <property type="entry name" value="Phage_GPD"/>
    <property type="match status" value="1"/>
</dbReference>
<organism evidence="1 2">
    <name type="scientific">Bordetella ansorpii</name>
    <dbReference type="NCBI Taxonomy" id="288768"/>
    <lineage>
        <taxon>Bacteria</taxon>
        <taxon>Pseudomonadati</taxon>
        <taxon>Pseudomonadota</taxon>
        <taxon>Betaproteobacteria</taxon>
        <taxon>Burkholderiales</taxon>
        <taxon>Alcaligenaceae</taxon>
        <taxon>Bordetella</taxon>
    </lineage>
</organism>
<dbReference type="PANTHER" id="PTHR35862">
    <property type="entry name" value="FELS-2 PROPHAGE PROTEIN"/>
    <property type="match status" value="1"/>
</dbReference>
<reference evidence="1 2" key="1">
    <citation type="submission" date="2016-03" db="EMBL/GenBank/DDBJ databases">
        <authorList>
            <consortium name="Pathogen Informatics"/>
        </authorList>
    </citation>
    <scope>NUCLEOTIDE SEQUENCE [LARGE SCALE GENOMIC DNA]</scope>
    <source>
        <strain evidence="1 2">NCTC13364</strain>
    </source>
</reference>
<dbReference type="AlphaFoldDB" id="A0A157QPM0"/>
<dbReference type="InterPro" id="IPR052726">
    <property type="entry name" value="Phage_Baseplate_Hub"/>
</dbReference>
<dbReference type="Proteomes" id="UP000077037">
    <property type="component" value="Unassembled WGS sequence"/>
</dbReference>
<evidence type="ECO:0000313" key="2">
    <source>
        <dbReference type="Proteomes" id="UP000077037"/>
    </source>
</evidence>
<accession>A0A157QPM0</accession>
<dbReference type="EMBL" id="FKBS01000025">
    <property type="protein sequence ID" value="SAI47548.1"/>
    <property type="molecule type" value="Genomic_DNA"/>
</dbReference>
<dbReference type="PANTHER" id="PTHR35862:SF3">
    <property type="entry name" value="FELS-2 PROPHAGE PROTEIN"/>
    <property type="match status" value="1"/>
</dbReference>
<dbReference type="Gene3D" id="3.55.50.10">
    <property type="entry name" value="Baseplate protein-like domains"/>
    <property type="match status" value="1"/>
</dbReference>
<evidence type="ECO:0000313" key="1">
    <source>
        <dbReference type="EMBL" id="SAI47548.1"/>
    </source>
</evidence>
<gene>
    <name evidence="1" type="ORF">SAMEA1982600_03824</name>
</gene>
<sequence>MAFDALTAYPEPLWSVTLDGRDITGRIAPRLMHLTLTECRSDQADQLDIEVSDHDGAVAIPARGVVIRVRLGWSGAGMVDKGAFTVDEVEYTTAPTRITIRARSADLKSALRVRNERSFHGKTIGDIVASVAADHGLQAVVGENIKAMKVPHIDQTNESDAAFLNRIGKRYDTVATVKDGRLLFVPIARGETASGQATPTTTLRLIDGDRVRFHVADRDAYTGVSAFWQDKRAGQNRRQRVLFGVIGNAKRLRTLYGSEADALAAAQAEWERIQRGVATFEMELARGRPDLSVQGKLHVPELKAPLGGYVWLMKQLTHRLDDSGLTTRIEGETAEAAELRDSDSEGETP</sequence>
<proteinExistence type="predicted"/>
<dbReference type="SUPFAM" id="SSF69279">
    <property type="entry name" value="Phage tail proteins"/>
    <property type="match status" value="1"/>
</dbReference>
<protein>
    <submittedName>
        <fullName evidence="1">Phage protein D</fullName>
    </submittedName>
</protein>
<name>A0A157QPM0_9BORD</name>